<gene>
    <name evidence="1" type="ORF">J2X16_001817</name>
</gene>
<evidence type="ECO:0000313" key="1">
    <source>
        <dbReference type="EMBL" id="MDR7296478.1"/>
    </source>
</evidence>
<comment type="caution">
    <text evidence="1">The sequence shown here is derived from an EMBL/GenBank/DDBJ whole genome shotgun (WGS) entry which is preliminary data.</text>
</comment>
<dbReference type="Proteomes" id="UP001180536">
    <property type="component" value="Unassembled WGS sequence"/>
</dbReference>
<protein>
    <recommendedName>
        <fullName evidence="3">Integron-associated effector binding protein domain-containing protein</fullName>
    </recommendedName>
</protein>
<accession>A0ABU1Z790</accession>
<evidence type="ECO:0000313" key="2">
    <source>
        <dbReference type="Proteomes" id="UP001180536"/>
    </source>
</evidence>
<evidence type="ECO:0008006" key="3">
    <source>
        <dbReference type="Google" id="ProtNLM"/>
    </source>
</evidence>
<reference evidence="1 2" key="1">
    <citation type="submission" date="2023-07" db="EMBL/GenBank/DDBJ databases">
        <title>Sorghum-associated microbial communities from plants grown in Nebraska, USA.</title>
        <authorList>
            <person name="Schachtman D."/>
        </authorList>
    </citation>
    <scope>NUCLEOTIDE SEQUENCE [LARGE SCALE GENOMIC DNA]</scope>
    <source>
        <strain evidence="1 2">BE310</strain>
    </source>
</reference>
<name>A0ABU1Z790_9BURK</name>
<dbReference type="EMBL" id="JAVDXQ010000002">
    <property type="protein sequence ID" value="MDR7296478.1"/>
    <property type="molecule type" value="Genomic_DNA"/>
</dbReference>
<organism evidence="1 2">
    <name type="scientific">Pelomonas aquatica</name>
    <dbReference type="NCBI Taxonomy" id="431058"/>
    <lineage>
        <taxon>Bacteria</taxon>
        <taxon>Pseudomonadati</taxon>
        <taxon>Pseudomonadota</taxon>
        <taxon>Betaproteobacteria</taxon>
        <taxon>Burkholderiales</taxon>
        <taxon>Sphaerotilaceae</taxon>
        <taxon>Roseateles</taxon>
    </lineage>
</organism>
<keyword evidence="2" id="KW-1185">Reference proteome</keyword>
<proteinExistence type="predicted"/>
<sequence>MDESHSSVRRGFFAWTDRVLSQRIPVATVAFHFNLYEGEDAVHVQLMGTDSFVPGEVPERDYWPGSETFTTGEDIFEIPYSVAGEDWQAWLQTSAELARSYIAGGERSGILKSTRGVGMGFVDGDMHVLWQASAV</sequence>